<evidence type="ECO:0000313" key="4">
    <source>
        <dbReference type="Proteomes" id="UP000639772"/>
    </source>
</evidence>
<evidence type="ECO:0000313" key="1">
    <source>
        <dbReference type="EMBL" id="KAG0446057.1"/>
    </source>
</evidence>
<comment type="caution">
    <text evidence="1">The sequence shown here is derived from an EMBL/GenBank/DDBJ whole genome shotgun (WGS) entry which is preliminary data.</text>
</comment>
<keyword evidence="3" id="KW-1185">Reference proteome</keyword>
<dbReference type="Proteomes" id="UP000639772">
    <property type="component" value="Unassembled WGS sequence"/>
</dbReference>
<sequence>MKVDLDLDQVFIEELWRYEILRKRYPLQCEQISSSYFMLHHFLPVVTAVWGTSIPWAAEAIPSGMSLRGNLSILKGGLQDEDYGLWYVGRNSLEKLE</sequence>
<dbReference type="AlphaFoldDB" id="A0A835P6B3"/>
<dbReference type="EMBL" id="JADCNL010000621">
    <property type="protein sequence ID" value="KAG0446060.1"/>
    <property type="molecule type" value="Genomic_DNA"/>
</dbReference>
<reference evidence="3 4" key="1">
    <citation type="journal article" date="2020" name="Nat. Food">
        <title>A phased Vanilla planifolia genome enables genetic improvement of flavour and production.</title>
        <authorList>
            <person name="Hasing T."/>
            <person name="Tang H."/>
            <person name="Brym M."/>
            <person name="Khazi F."/>
            <person name="Huang T."/>
            <person name="Chambers A.H."/>
        </authorList>
    </citation>
    <scope>NUCLEOTIDE SEQUENCE [LARGE SCALE GENOMIC DNA]</scope>
    <source>
        <tissue evidence="1">Leaf</tissue>
    </source>
</reference>
<gene>
    <name evidence="2" type="ORF">HPP92_029018</name>
    <name evidence="1" type="ORF">HPP92_029030</name>
</gene>
<accession>A0A835P6B3</accession>
<proteinExistence type="predicted"/>
<name>A0A835P6B3_VANPL</name>
<organism evidence="1 4">
    <name type="scientific">Vanilla planifolia</name>
    <name type="common">Vanilla</name>
    <dbReference type="NCBI Taxonomy" id="51239"/>
    <lineage>
        <taxon>Eukaryota</taxon>
        <taxon>Viridiplantae</taxon>
        <taxon>Streptophyta</taxon>
        <taxon>Embryophyta</taxon>
        <taxon>Tracheophyta</taxon>
        <taxon>Spermatophyta</taxon>
        <taxon>Magnoliopsida</taxon>
        <taxon>Liliopsida</taxon>
        <taxon>Asparagales</taxon>
        <taxon>Orchidaceae</taxon>
        <taxon>Vanilloideae</taxon>
        <taxon>Vanilleae</taxon>
        <taxon>Vanilla</taxon>
    </lineage>
</organism>
<protein>
    <submittedName>
        <fullName evidence="1">Uncharacterized protein</fullName>
    </submittedName>
</protein>
<evidence type="ECO:0000313" key="2">
    <source>
        <dbReference type="EMBL" id="KAG0446060.1"/>
    </source>
</evidence>
<dbReference type="Proteomes" id="UP000636800">
    <property type="component" value="Unassembled WGS sequence"/>
</dbReference>
<evidence type="ECO:0000313" key="3">
    <source>
        <dbReference type="Proteomes" id="UP000636800"/>
    </source>
</evidence>
<dbReference type="EMBL" id="JADCNM010000622">
    <property type="protein sequence ID" value="KAG0446057.1"/>
    <property type="molecule type" value="Genomic_DNA"/>
</dbReference>